<name>A0A8H4N8D0_9PEZI</name>
<feature type="compositionally biased region" description="Basic and acidic residues" evidence="2">
    <location>
        <begin position="189"/>
        <end position="206"/>
    </location>
</feature>
<evidence type="ECO:0000256" key="1">
    <source>
        <dbReference type="PROSITE-ProRule" id="PRU00176"/>
    </source>
</evidence>
<dbReference type="Proteomes" id="UP000572817">
    <property type="component" value="Unassembled WGS sequence"/>
</dbReference>
<organism evidence="4 5">
    <name type="scientific">Botryosphaeria dothidea</name>
    <dbReference type="NCBI Taxonomy" id="55169"/>
    <lineage>
        <taxon>Eukaryota</taxon>
        <taxon>Fungi</taxon>
        <taxon>Dikarya</taxon>
        <taxon>Ascomycota</taxon>
        <taxon>Pezizomycotina</taxon>
        <taxon>Dothideomycetes</taxon>
        <taxon>Dothideomycetes incertae sedis</taxon>
        <taxon>Botryosphaeriales</taxon>
        <taxon>Botryosphaeriaceae</taxon>
        <taxon>Botryosphaeria</taxon>
    </lineage>
</organism>
<feature type="compositionally biased region" description="Pro residues" evidence="2">
    <location>
        <begin position="1"/>
        <end position="12"/>
    </location>
</feature>
<dbReference type="OrthoDB" id="410044at2759"/>
<feature type="domain" description="RRM" evidence="3">
    <location>
        <begin position="244"/>
        <end position="321"/>
    </location>
</feature>
<protein>
    <recommendedName>
        <fullName evidence="3">RRM domain-containing protein</fullName>
    </recommendedName>
</protein>
<feature type="compositionally biased region" description="Basic and acidic residues" evidence="2">
    <location>
        <begin position="77"/>
        <end position="86"/>
    </location>
</feature>
<dbReference type="SUPFAM" id="SSF54928">
    <property type="entry name" value="RNA-binding domain, RBD"/>
    <property type="match status" value="2"/>
</dbReference>
<dbReference type="InterPro" id="IPR035979">
    <property type="entry name" value="RBD_domain_sf"/>
</dbReference>
<gene>
    <name evidence="4" type="ORF">GTA08_BOTSDO02231</name>
</gene>
<accession>A0A8H4N8D0</accession>
<evidence type="ECO:0000313" key="5">
    <source>
        <dbReference type="Proteomes" id="UP000572817"/>
    </source>
</evidence>
<feature type="region of interest" description="Disordered" evidence="2">
    <location>
        <begin position="1"/>
        <end position="100"/>
    </location>
</feature>
<evidence type="ECO:0000259" key="3">
    <source>
        <dbReference type="PROSITE" id="PS50102"/>
    </source>
</evidence>
<sequence length="669" mass="72620">MAPMTPMTPPPTAKGTHRRAQSTPDHVSTGSSGDDALLSTSPEPSTPISPDESRHGGISLNPSTPITPPLTGLACSEKSRDDERSKVLGSPGSAAETKPIYNFEIFTESPDKPADCPTTPSEHEVAVMNARIAKDSLKPTTRRASLFATRSDPAGLYSMTDSELSRPIDVSFVQGYYDRDIFSPSSRLAESRKTESHKTASHKAESPVHPTSTNDFSKSSPLAGSASPDEITPANAQSFLPPDACLFVASLTRDKTDSQLHRALSAEFQPHGKCYVKVKRARGMPVAFVQYHDRATADRAMELTKGNLILGRPCRIEKARAPRCVFISRRDGQCPSEDEVISLVMAIGQIEKTWAPNETERERHGLAPGFCCRFAFYQDATNAIALERNNAIYHVESFHAADRLEGIYAFHKSSYLLDPNALSTCPRFNPVKHVPHALWVGKLPPTMTKLQLFRVFDNSMSRVTEVHLNIRRNSDESALLSHATIYFADWHAALRAALCTHNRLRLTTGEMVQIEWRLRPFRANSAAFDASNISSPGIFGNGLTNGGLGIPSPMTGFHNTAFGLNIFPGSNSNCIDRLAPLPMYRPTEFPAHTRQSGPMGPFALGGLTNNPPYIPGTASGGFSNGPNSLFNGVYPVNNGGFANSGFHSTSVGTTAGYPVANGTYFTGRR</sequence>
<evidence type="ECO:0000256" key="2">
    <source>
        <dbReference type="SAM" id="MobiDB-lite"/>
    </source>
</evidence>
<feature type="compositionally biased region" description="Low complexity" evidence="2">
    <location>
        <begin position="39"/>
        <end position="50"/>
    </location>
</feature>
<keyword evidence="1" id="KW-0694">RNA-binding</keyword>
<dbReference type="SMART" id="SM00360">
    <property type="entry name" value="RRM"/>
    <property type="match status" value="2"/>
</dbReference>
<dbReference type="EMBL" id="WWBZ02000016">
    <property type="protein sequence ID" value="KAF4309596.1"/>
    <property type="molecule type" value="Genomic_DNA"/>
</dbReference>
<dbReference type="PROSITE" id="PS50102">
    <property type="entry name" value="RRM"/>
    <property type="match status" value="1"/>
</dbReference>
<keyword evidence="5" id="KW-1185">Reference proteome</keyword>
<feature type="region of interest" description="Disordered" evidence="2">
    <location>
        <begin position="187"/>
        <end position="236"/>
    </location>
</feature>
<dbReference type="InterPro" id="IPR000504">
    <property type="entry name" value="RRM_dom"/>
</dbReference>
<dbReference type="GO" id="GO:0003723">
    <property type="term" value="F:RNA binding"/>
    <property type="evidence" value="ECO:0007669"/>
    <property type="project" value="UniProtKB-UniRule"/>
</dbReference>
<feature type="compositionally biased region" description="Polar residues" evidence="2">
    <location>
        <begin position="21"/>
        <end position="32"/>
    </location>
</feature>
<dbReference type="AlphaFoldDB" id="A0A8H4N8D0"/>
<feature type="compositionally biased region" description="Polar residues" evidence="2">
    <location>
        <begin position="209"/>
        <end position="222"/>
    </location>
</feature>
<comment type="caution">
    <text evidence="4">The sequence shown here is derived from an EMBL/GenBank/DDBJ whole genome shotgun (WGS) entry which is preliminary data.</text>
</comment>
<evidence type="ECO:0000313" key="4">
    <source>
        <dbReference type="EMBL" id="KAF4309596.1"/>
    </source>
</evidence>
<reference evidence="4" key="1">
    <citation type="submission" date="2020-04" db="EMBL/GenBank/DDBJ databases">
        <title>Genome Assembly and Annotation of Botryosphaeria dothidea sdau 11-99, a Latent Pathogen of Apple Fruit Ring Rot in China.</title>
        <authorList>
            <person name="Yu C."/>
            <person name="Diao Y."/>
            <person name="Lu Q."/>
            <person name="Zhao J."/>
            <person name="Cui S."/>
            <person name="Peng C."/>
            <person name="He B."/>
            <person name="Liu H."/>
        </authorList>
    </citation>
    <scope>NUCLEOTIDE SEQUENCE [LARGE SCALE GENOMIC DNA]</scope>
    <source>
        <strain evidence="4">Sdau11-99</strain>
    </source>
</reference>
<dbReference type="InterPro" id="IPR012677">
    <property type="entry name" value="Nucleotide-bd_a/b_plait_sf"/>
</dbReference>
<dbReference type="Pfam" id="PF00076">
    <property type="entry name" value="RRM_1"/>
    <property type="match status" value="1"/>
</dbReference>
<proteinExistence type="predicted"/>
<dbReference type="Gene3D" id="3.30.70.330">
    <property type="match status" value="1"/>
</dbReference>